<reference evidence="8" key="1">
    <citation type="submission" date="2020-08" db="EMBL/GenBank/DDBJ databases">
        <title>Genome public.</title>
        <authorList>
            <person name="Liu C."/>
            <person name="Sun Q."/>
        </authorList>
    </citation>
    <scope>NUCLEOTIDE SEQUENCE</scope>
    <source>
        <strain evidence="8">NSJ-42</strain>
    </source>
</reference>
<evidence type="ECO:0000256" key="1">
    <source>
        <dbReference type="ARBA" id="ARBA00004651"/>
    </source>
</evidence>
<feature type="transmembrane region" description="Helical" evidence="6">
    <location>
        <begin position="20"/>
        <end position="37"/>
    </location>
</feature>
<dbReference type="PANTHER" id="PTHR46795:SF3">
    <property type="entry name" value="ABC TRANSPORTER PERMEASE"/>
    <property type="match status" value="1"/>
</dbReference>
<dbReference type="PIRSF" id="PIRSF018968">
    <property type="entry name" value="ABC_permease_BceB"/>
    <property type="match status" value="1"/>
</dbReference>
<comment type="subcellular location">
    <subcellularLocation>
        <location evidence="1 6">Cell membrane</location>
        <topology evidence="1 6">Multi-pass membrane protein</topology>
    </subcellularLocation>
</comment>
<evidence type="ECO:0000313" key="9">
    <source>
        <dbReference type="Proteomes" id="UP000662088"/>
    </source>
</evidence>
<feature type="transmembrane region" description="Helical" evidence="6">
    <location>
        <begin position="236"/>
        <end position="262"/>
    </location>
</feature>
<dbReference type="AlphaFoldDB" id="A0A8I0ABI9"/>
<feature type="transmembrane region" description="Helical" evidence="6">
    <location>
        <begin position="107"/>
        <end position="129"/>
    </location>
</feature>
<dbReference type="GO" id="GO:0005886">
    <property type="term" value="C:plasma membrane"/>
    <property type="evidence" value="ECO:0007669"/>
    <property type="project" value="UniProtKB-SubCell"/>
</dbReference>
<dbReference type="Proteomes" id="UP000662088">
    <property type="component" value="Unassembled WGS sequence"/>
</dbReference>
<evidence type="ECO:0000256" key="3">
    <source>
        <dbReference type="ARBA" id="ARBA00022692"/>
    </source>
</evidence>
<keyword evidence="6" id="KW-0813">Transport</keyword>
<sequence length="679" mass="77114">MYSKIAIKNVKKSFKDYSIYFLTLTLAVCIFYSFNSIESQKAFMEMSSSGAEFIDEVSAMISYVSVFVAVILGSLIIYANNFLIKKRNKELGIYMTLGMGKAKISKILIFETIIVGVLSLISGLIIGFIASKGLSVLVVKLFQFKMNKFTFMISISAIGKTIFYFGIMFLLVMIFNTFVISKYKIIDLLTVGRKNEEIKFKNPMIYFITFIICVISLSSAYKLVIDVGLEVKDPRFIISIILGIIGTVLFFFSLTGFILYIVKKNKSIYFKGLNIFIIKQINSKVKTNFISMSVICLMLFVTIVTLSTGFSFKNALESGLEEATPYDFSAYVYIDSDYNIISIEESLNKMGIKFTDNDKVAYYDEYSNGENLNDIMNLNQSDGNFNPAIRYIKISDYNKMRAISNEEPIELEKDEVLFTSTVSKVLPEIKEYMSKNDTLSIENTTYKIKNKKVIENNLATDYMKNNFCTIVINDDFCDKAEVILSRVNVNFKLDKDKSQDDLMKSIDDFNDRRYSYSNDSMSSSVDKDDYEGIGYVMASSRNYIYESNRGVTTIILFVGIYLGIVFLISSMAVLALQQLSEASDSIDRYISLRRLGVSKKSINKTIFMQTLVYFSIPVVLAFVHSIVGIKVTNTFISLYNQPNIAASSLITAGIFLIMYIIYFNITYIGYKNIVKSKIK</sequence>
<feature type="transmembrane region" description="Helical" evidence="6">
    <location>
        <begin position="149"/>
        <end position="175"/>
    </location>
</feature>
<feature type="transmembrane region" description="Helical" evidence="6">
    <location>
        <begin position="610"/>
        <end position="629"/>
    </location>
</feature>
<keyword evidence="5 6" id="KW-0472">Membrane</keyword>
<dbReference type="GO" id="GO:0055085">
    <property type="term" value="P:transmembrane transport"/>
    <property type="evidence" value="ECO:0007669"/>
    <property type="project" value="UniProtKB-UniRule"/>
</dbReference>
<dbReference type="EMBL" id="JACOOQ010000001">
    <property type="protein sequence ID" value="MBC5639112.1"/>
    <property type="molecule type" value="Genomic_DNA"/>
</dbReference>
<evidence type="ECO:0000256" key="5">
    <source>
        <dbReference type="ARBA" id="ARBA00023136"/>
    </source>
</evidence>
<dbReference type="InterPro" id="IPR027022">
    <property type="entry name" value="ABC_permease_BceB-typ"/>
</dbReference>
<evidence type="ECO:0000313" key="8">
    <source>
        <dbReference type="EMBL" id="MBC5639112.1"/>
    </source>
</evidence>
<evidence type="ECO:0000259" key="7">
    <source>
        <dbReference type="Pfam" id="PF02687"/>
    </source>
</evidence>
<gene>
    <name evidence="8" type="ORF">H8R92_01430</name>
</gene>
<feature type="transmembrane region" description="Helical" evidence="6">
    <location>
        <begin position="57"/>
        <end position="79"/>
    </location>
</feature>
<dbReference type="PANTHER" id="PTHR46795">
    <property type="entry name" value="ABC TRANSPORTER PERMEASE-RELATED-RELATED"/>
    <property type="match status" value="1"/>
</dbReference>
<keyword evidence="2 6" id="KW-1003">Cell membrane</keyword>
<feature type="domain" description="ABC3 transporter permease C-terminal" evidence="7">
    <location>
        <begin position="562"/>
        <end position="676"/>
    </location>
</feature>
<proteinExistence type="inferred from homology"/>
<comment type="similarity">
    <text evidence="6">Belongs to the ABC-4 integral membrane protein family.</text>
</comment>
<feature type="transmembrane region" description="Helical" evidence="6">
    <location>
        <begin position="204"/>
        <end position="224"/>
    </location>
</feature>
<name>A0A8I0ABI9_9CLOT</name>
<evidence type="ECO:0000256" key="2">
    <source>
        <dbReference type="ARBA" id="ARBA00022475"/>
    </source>
</evidence>
<keyword evidence="3 6" id="KW-0812">Transmembrane</keyword>
<dbReference type="Pfam" id="PF02687">
    <property type="entry name" value="FtsX"/>
    <property type="match status" value="2"/>
</dbReference>
<evidence type="ECO:0000256" key="6">
    <source>
        <dbReference type="PIRNR" id="PIRNR018968"/>
    </source>
</evidence>
<dbReference type="InterPro" id="IPR003838">
    <property type="entry name" value="ABC3_permease_C"/>
</dbReference>
<feature type="transmembrane region" description="Helical" evidence="6">
    <location>
        <begin position="649"/>
        <end position="670"/>
    </location>
</feature>
<evidence type="ECO:0000256" key="4">
    <source>
        <dbReference type="ARBA" id="ARBA00022989"/>
    </source>
</evidence>
<organism evidence="8 9">
    <name type="scientific">Clostridium lentum</name>
    <dbReference type="NCBI Taxonomy" id="2763037"/>
    <lineage>
        <taxon>Bacteria</taxon>
        <taxon>Bacillati</taxon>
        <taxon>Bacillota</taxon>
        <taxon>Clostridia</taxon>
        <taxon>Eubacteriales</taxon>
        <taxon>Clostridiaceae</taxon>
        <taxon>Clostridium</taxon>
    </lineage>
</organism>
<feature type="domain" description="ABC3 transporter permease C-terminal" evidence="7">
    <location>
        <begin position="64"/>
        <end position="183"/>
    </location>
</feature>
<comment type="caution">
    <text evidence="8">The sequence shown here is derived from an EMBL/GenBank/DDBJ whole genome shotgun (WGS) entry which is preliminary data.</text>
</comment>
<protein>
    <submittedName>
        <fullName evidence="8">ABC transporter permease</fullName>
    </submittedName>
</protein>
<feature type="transmembrane region" description="Helical" evidence="6">
    <location>
        <begin position="554"/>
        <end position="576"/>
    </location>
</feature>
<keyword evidence="4 6" id="KW-1133">Transmembrane helix</keyword>
<accession>A0A8I0ABI9</accession>
<keyword evidence="9" id="KW-1185">Reference proteome</keyword>
<feature type="transmembrane region" description="Helical" evidence="6">
    <location>
        <begin position="289"/>
        <end position="312"/>
    </location>
</feature>
<dbReference type="InterPro" id="IPR052536">
    <property type="entry name" value="ABC-4_Integral_Memb_Prot"/>
</dbReference>
<dbReference type="RefSeq" id="WP_186834492.1">
    <property type="nucleotide sequence ID" value="NZ_JACOOQ010000001.1"/>
</dbReference>